<evidence type="ECO:0000313" key="3">
    <source>
        <dbReference type="EMBL" id="KDN40772.1"/>
    </source>
</evidence>
<dbReference type="EMBL" id="JMSN01000087">
    <property type="protein sequence ID" value="KDN40772.1"/>
    <property type="molecule type" value="Genomic_DNA"/>
</dbReference>
<gene>
    <name evidence="3" type="ORF">K437DRAFT_269878</name>
</gene>
<feature type="transmembrane region" description="Helical" evidence="2">
    <location>
        <begin position="26"/>
        <end position="50"/>
    </location>
</feature>
<dbReference type="RefSeq" id="XP_013241487.1">
    <property type="nucleotide sequence ID" value="XM_013386033.1"/>
</dbReference>
<keyword evidence="2" id="KW-0472">Membrane</keyword>
<organism evidence="3 4">
    <name type="scientific">Tilletiaria anomala (strain ATCC 24038 / CBS 436.72 / UBC 951)</name>
    <dbReference type="NCBI Taxonomy" id="1037660"/>
    <lineage>
        <taxon>Eukaryota</taxon>
        <taxon>Fungi</taxon>
        <taxon>Dikarya</taxon>
        <taxon>Basidiomycota</taxon>
        <taxon>Ustilaginomycotina</taxon>
        <taxon>Exobasidiomycetes</taxon>
        <taxon>Georgefischeriales</taxon>
        <taxon>Tilletiariaceae</taxon>
        <taxon>Tilletiaria</taxon>
    </lineage>
</organism>
<keyword evidence="4" id="KW-1185">Reference proteome</keyword>
<accession>A0A066VGB5</accession>
<proteinExistence type="predicted"/>
<feature type="region of interest" description="Disordered" evidence="1">
    <location>
        <begin position="1"/>
        <end position="21"/>
    </location>
</feature>
<dbReference type="GeneID" id="25266128"/>
<reference evidence="3 4" key="1">
    <citation type="submission" date="2014-05" db="EMBL/GenBank/DDBJ databases">
        <title>Draft genome sequence of a rare smut relative, Tilletiaria anomala UBC 951.</title>
        <authorList>
            <consortium name="DOE Joint Genome Institute"/>
            <person name="Toome M."/>
            <person name="Kuo A."/>
            <person name="Henrissat B."/>
            <person name="Lipzen A."/>
            <person name="Tritt A."/>
            <person name="Yoshinaga Y."/>
            <person name="Zane M."/>
            <person name="Barry K."/>
            <person name="Grigoriev I.V."/>
            <person name="Spatafora J.W."/>
            <person name="Aimea M.C."/>
        </authorList>
    </citation>
    <scope>NUCLEOTIDE SEQUENCE [LARGE SCALE GENOMIC DNA]</scope>
    <source>
        <strain evidence="3 4">UBC 951</strain>
    </source>
</reference>
<comment type="caution">
    <text evidence="3">The sequence shown here is derived from an EMBL/GenBank/DDBJ whole genome shotgun (WGS) entry which is preliminary data.</text>
</comment>
<dbReference type="InParanoid" id="A0A066VGB5"/>
<dbReference type="Proteomes" id="UP000027361">
    <property type="component" value="Unassembled WGS sequence"/>
</dbReference>
<name>A0A066VGB5_TILAU</name>
<feature type="compositionally biased region" description="Basic and acidic residues" evidence="1">
    <location>
        <begin position="55"/>
        <end position="74"/>
    </location>
</feature>
<protein>
    <submittedName>
        <fullName evidence="3">Uncharacterized protein</fullName>
    </submittedName>
</protein>
<sequence length="101" mass="11295">QQQQYQQQQHGGVGGNAFPPRPPLRMLIPSIMFTLMLAVGAGLLTVFTNYRIQKREEESRLKNAQRAHAERGREQYAAAAATGPYRTGFDSPPGLASRRRQ</sequence>
<dbReference type="AlphaFoldDB" id="A0A066VGB5"/>
<keyword evidence="2" id="KW-1133">Transmembrane helix</keyword>
<evidence type="ECO:0000313" key="4">
    <source>
        <dbReference type="Proteomes" id="UP000027361"/>
    </source>
</evidence>
<keyword evidence="2" id="KW-0812">Transmembrane</keyword>
<evidence type="ECO:0000256" key="1">
    <source>
        <dbReference type="SAM" id="MobiDB-lite"/>
    </source>
</evidence>
<evidence type="ECO:0000256" key="2">
    <source>
        <dbReference type="SAM" id="Phobius"/>
    </source>
</evidence>
<feature type="region of interest" description="Disordered" evidence="1">
    <location>
        <begin position="55"/>
        <end position="101"/>
    </location>
</feature>
<dbReference type="HOGENOM" id="CLU_2298515_0_0_1"/>
<feature type="non-terminal residue" evidence="3">
    <location>
        <position position="1"/>
    </location>
</feature>